<sequence>MSRAERPVENVWDYPRPPALVRSDERIVVEVGGAVLARTERAWRVLETSHPPTYYLPWEDVDDDLLVPSDRRSWCEWKGRARYFDVVVGELRLPDAAWTYPDPTPAFVPITDHLALYPGRARRAGDGRFGRPGGPAYPWRVSIPSLDDLRAMGAAQQPTYADPAARDAAVATLRRMPPLVFAGECDDLRDRLASVARGEAFLLQGGDCAETFEGVTAENVRNKLRVLLSMAVVLTYAASVPVVKVGRLAGQYAKPRSSDTETRGDVTLPAYRGDAVNGFDFTPEARAHDPQRLVDVYNASSATLNLARAFTTGGYADLRQMHVWNTDFVKRSPVGVSYERVGAEIDRALAFMDAIGVDPDEFHSVDFYSSHEALVLEYEHALTRIDSRTQSPYDVSGHFVWIGERTRQLDGAHVELLSHIANPIGVKLGPTTTPDDAIALYEKLNPERTPGKVSFITRFGAGRIRDLLPHLVEKVTAAGIDVAWICDPMHGNTFEASSGYKTREFDDVIDEVRGFFEVHRSLGTWPGGLHVELTGDDVTECVGGGARLSADDLSRRYETLCDPRLNREQSLELAFLVAEMLRDR</sequence>
<comment type="caution">
    <text evidence="5">The sequence shown here is derived from an EMBL/GenBank/DDBJ whole genome shotgun (WGS) entry which is preliminary data.</text>
</comment>
<evidence type="ECO:0000256" key="3">
    <source>
        <dbReference type="RuleBase" id="RU363071"/>
    </source>
</evidence>
<dbReference type="SUPFAM" id="SSF51569">
    <property type="entry name" value="Aldolase"/>
    <property type="match status" value="1"/>
</dbReference>
<dbReference type="Pfam" id="PF01474">
    <property type="entry name" value="DAHP_synth_2"/>
    <property type="match status" value="1"/>
</dbReference>
<reference evidence="5 6" key="1">
    <citation type="journal article" date="2019" name="Int. J. Syst. Evol. Microbiol.">
        <title>The Global Catalogue of Microorganisms (GCM) 10K type strain sequencing project: providing services to taxonomists for standard genome sequencing and annotation.</title>
        <authorList>
            <consortium name="The Broad Institute Genomics Platform"/>
            <consortium name="The Broad Institute Genome Sequencing Center for Infectious Disease"/>
            <person name="Wu L."/>
            <person name="Ma J."/>
        </authorList>
    </citation>
    <scope>NUCLEOTIDE SEQUENCE [LARGE SCALE GENOMIC DNA]</scope>
    <source>
        <strain evidence="5 6">JCM 15749</strain>
    </source>
</reference>
<organism evidence="5 6">
    <name type="scientific">Aeromicrobium halocynthiae</name>
    <dbReference type="NCBI Taxonomy" id="560557"/>
    <lineage>
        <taxon>Bacteria</taxon>
        <taxon>Bacillati</taxon>
        <taxon>Actinomycetota</taxon>
        <taxon>Actinomycetes</taxon>
        <taxon>Propionibacteriales</taxon>
        <taxon>Nocardioidaceae</taxon>
        <taxon>Aeromicrobium</taxon>
    </lineage>
</organism>
<dbReference type="PANTHER" id="PTHR21337">
    <property type="entry name" value="PHOSPHO-2-DEHYDRO-3-DEOXYHEPTONATE ALDOLASE 1, 2"/>
    <property type="match status" value="1"/>
</dbReference>
<keyword evidence="3" id="KW-0028">Amino-acid biosynthesis</keyword>
<feature type="domain" description="DUF427" evidence="4">
    <location>
        <begin position="28"/>
        <end position="118"/>
    </location>
</feature>
<dbReference type="InterPro" id="IPR013785">
    <property type="entry name" value="Aldolase_TIM"/>
</dbReference>
<keyword evidence="3" id="KW-0057">Aromatic amino acid biosynthesis</keyword>
<evidence type="ECO:0000256" key="2">
    <source>
        <dbReference type="ARBA" id="ARBA00022679"/>
    </source>
</evidence>
<comment type="similarity">
    <text evidence="1 3">Belongs to the class-II DAHP synthase family.</text>
</comment>
<evidence type="ECO:0000313" key="5">
    <source>
        <dbReference type="EMBL" id="GAA2070663.1"/>
    </source>
</evidence>
<protein>
    <recommendedName>
        <fullName evidence="3">Phospho-2-dehydro-3-deoxyheptonate aldolase</fullName>
        <ecNumber evidence="3">2.5.1.54</ecNumber>
    </recommendedName>
</protein>
<keyword evidence="2 3" id="KW-0808">Transferase</keyword>
<gene>
    <name evidence="5" type="ORF">GCM10009821_04930</name>
</gene>
<dbReference type="InterPro" id="IPR007361">
    <property type="entry name" value="DUF427"/>
</dbReference>
<dbReference type="Pfam" id="PF04248">
    <property type="entry name" value="NTP_transf_9"/>
    <property type="match status" value="1"/>
</dbReference>
<comment type="catalytic activity">
    <reaction evidence="3">
        <text>D-erythrose 4-phosphate + phosphoenolpyruvate + H2O = 7-phospho-2-dehydro-3-deoxy-D-arabino-heptonate + phosphate</text>
        <dbReference type="Rhea" id="RHEA:14717"/>
        <dbReference type="ChEBI" id="CHEBI:15377"/>
        <dbReference type="ChEBI" id="CHEBI:16897"/>
        <dbReference type="ChEBI" id="CHEBI:43474"/>
        <dbReference type="ChEBI" id="CHEBI:58394"/>
        <dbReference type="ChEBI" id="CHEBI:58702"/>
        <dbReference type="EC" id="2.5.1.54"/>
    </reaction>
</comment>
<dbReference type="InterPro" id="IPR038694">
    <property type="entry name" value="DUF427_sf"/>
</dbReference>
<dbReference type="Proteomes" id="UP001501480">
    <property type="component" value="Unassembled WGS sequence"/>
</dbReference>
<name>A0ABN2VRX0_9ACTN</name>
<dbReference type="PANTHER" id="PTHR21337:SF0">
    <property type="entry name" value="PHOSPHO-2-DEHYDRO-3-DEOXYHEPTONATE ALDOLASE"/>
    <property type="match status" value="1"/>
</dbReference>
<evidence type="ECO:0000259" key="4">
    <source>
        <dbReference type="Pfam" id="PF04248"/>
    </source>
</evidence>
<dbReference type="NCBIfam" id="TIGR01358">
    <property type="entry name" value="DAHP_synth_II"/>
    <property type="match status" value="1"/>
</dbReference>
<dbReference type="Gene3D" id="3.20.20.70">
    <property type="entry name" value="Aldolase class I"/>
    <property type="match status" value="1"/>
</dbReference>
<dbReference type="InterPro" id="IPR002480">
    <property type="entry name" value="DAHP_synth_2"/>
</dbReference>
<keyword evidence="6" id="KW-1185">Reference proteome</keyword>
<evidence type="ECO:0000256" key="1">
    <source>
        <dbReference type="ARBA" id="ARBA00008911"/>
    </source>
</evidence>
<evidence type="ECO:0000313" key="6">
    <source>
        <dbReference type="Proteomes" id="UP001501480"/>
    </source>
</evidence>
<proteinExistence type="inferred from homology"/>
<dbReference type="EC" id="2.5.1.54" evidence="3"/>
<dbReference type="Gene3D" id="2.170.150.40">
    <property type="entry name" value="Domain of unknown function (DUF427)"/>
    <property type="match status" value="1"/>
</dbReference>
<dbReference type="EMBL" id="BAAAPY010000001">
    <property type="protein sequence ID" value="GAA2070663.1"/>
    <property type="molecule type" value="Genomic_DNA"/>
</dbReference>
<accession>A0ABN2VRX0</accession>
<comment type="pathway">
    <text evidence="3">Metabolic intermediate biosynthesis; chorismate biosynthesis; chorismate from D-erythrose 4-phosphate and phosphoenolpyruvate: step 1/7.</text>
</comment>